<feature type="transmembrane region" description="Helical" evidence="1">
    <location>
        <begin position="83"/>
        <end position="104"/>
    </location>
</feature>
<comment type="caution">
    <text evidence="2">The sequence shown here is derived from an EMBL/GenBank/DDBJ whole genome shotgun (WGS) entry which is preliminary data.</text>
</comment>
<gene>
    <name evidence="2" type="ORF">GCM10011600_24080</name>
</gene>
<dbReference type="RefSeq" id="WP_191283761.1">
    <property type="nucleotide sequence ID" value="NZ_BNAI01000005.1"/>
</dbReference>
<keyword evidence="1" id="KW-1133">Transmembrane helix</keyword>
<evidence type="ECO:0000256" key="1">
    <source>
        <dbReference type="SAM" id="Phobius"/>
    </source>
</evidence>
<keyword evidence="1" id="KW-0812">Transmembrane</keyword>
<protein>
    <submittedName>
        <fullName evidence="2">Uncharacterized protein</fullName>
    </submittedName>
</protein>
<name>A0A8J3GS91_9MICO</name>
<evidence type="ECO:0000313" key="3">
    <source>
        <dbReference type="Proteomes" id="UP000617531"/>
    </source>
</evidence>
<feature type="transmembrane region" description="Helical" evidence="1">
    <location>
        <begin position="116"/>
        <end position="135"/>
    </location>
</feature>
<proteinExistence type="predicted"/>
<evidence type="ECO:0000313" key="2">
    <source>
        <dbReference type="EMBL" id="GHF22142.1"/>
    </source>
</evidence>
<reference evidence="2" key="1">
    <citation type="journal article" date="2014" name="Int. J. Syst. Evol. Microbiol.">
        <title>Complete genome sequence of Corynebacterium casei LMG S-19264T (=DSM 44701T), isolated from a smear-ripened cheese.</title>
        <authorList>
            <consortium name="US DOE Joint Genome Institute (JGI-PGF)"/>
            <person name="Walter F."/>
            <person name="Albersmeier A."/>
            <person name="Kalinowski J."/>
            <person name="Ruckert C."/>
        </authorList>
    </citation>
    <scope>NUCLEOTIDE SEQUENCE</scope>
    <source>
        <strain evidence="2">CGMCC 1.16548</strain>
    </source>
</reference>
<dbReference type="Proteomes" id="UP000617531">
    <property type="component" value="Unassembled WGS sequence"/>
</dbReference>
<accession>A0A8J3GS91</accession>
<sequence>MSDPTAITRVAATVALVLFALLIVFQLALALGAPWGRAAYGGQNTGVLPMQFRVASAVAVVVWAAIALVVARRAGLPVWSPLPVAWLPVVVWIVVGLLVVAVVMNAITPSGLERAIWLPFTLLLLASTLTVAITAR</sequence>
<keyword evidence="3" id="KW-1185">Reference proteome</keyword>
<dbReference type="EMBL" id="BNAI01000005">
    <property type="protein sequence ID" value="GHF22142.1"/>
    <property type="molecule type" value="Genomic_DNA"/>
</dbReference>
<feature type="transmembrane region" description="Helical" evidence="1">
    <location>
        <begin position="54"/>
        <end position="71"/>
    </location>
</feature>
<dbReference type="AlphaFoldDB" id="A0A8J3GS91"/>
<keyword evidence="1" id="KW-0472">Membrane</keyword>
<reference evidence="2" key="2">
    <citation type="submission" date="2020-09" db="EMBL/GenBank/DDBJ databases">
        <authorList>
            <person name="Sun Q."/>
            <person name="Zhou Y."/>
        </authorList>
    </citation>
    <scope>NUCLEOTIDE SEQUENCE</scope>
    <source>
        <strain evidence="2">CGMCC 1.16548</strain>
    </source>
</reference>
<organism evidence="2 3">
    <name type="scientific">Pseudolysinimonas yzui</name>
    <dbReference type="NCBI Taxonomy" id="2708254"/>
    <lineage>
        <taxon>Bacteria</taxon>
        <taxon>Bacillati</taxon>
        <taxon>Actinomycetota</taxon>
        <taxon>Actinomycetes</taxon>
        <taxon>Micrococcales</taxon>
        <taxon>Microbacteriaceae</taxon>
        <taxon>Pseudolysinimonas</taxon>
    </lineage>
</organism>